<feature type="domain" description="C4-type zinc ribbon" evidence="2">
    <location>
        <begin position="198"/>
        <end position="230"/>
    </location>
</feature>
<sequence>MLNLLFEIQRNREIIKRTREALKGESNNNFIRRVKKEFEEKKSKYKLVDSKLNEVEKNIEQLEKKLEDMKREVMQEESKLYGNLKYDLKFISTLEKSIELKKGEIRTLEEDSLNRLYDEENLLKERDMLRKELVDIKNEFYKNKKVSSDKIIKSKMEIKKAEDSILNCEKKVPKKLLDKFNELCELKGTGAAKLSNGVCSGCKMKVSAITIDDIKNNKDIVYCDNCGRIIYYSGHDE</sequence>
<dbReference type="InterPro" id="IPR003743">
    <property type="entry name" value="Zf-RING_7"/>
</dbReference>
<evidence type="ECO:0000313" key="3">
    <source>
        <dbReference type="EMBL" id="MCC9294240.1"/>
    </source>
</evidence>
<dbReference type="Proteomes" id="UP001165422">
    <property type="component" value="Unassembled WGS sequence"/>
</dbReference>
<protein>
    <submittedName>
        <fullName evidence="3">C4-type zinc ribbon domain-containing protein</fullName>
    </submittedName>
</protein>
<comment type="caution">
    <text evidence="3">The sequence shown here is derived from an EMBL/GenBank/DDBJ whole genome shotgun (WGS) entry which is preliminary data.</text>
</comment>
<dbReference type="EMBL" id="JAJJPB010000003">
    <property type="protein sequence ID" value="MCC9294240.1"/>
    <property type="molecule type" value="Genomic_DNA"/>
</dbReference>
<dbReference type="RefSeq" id="WP_150357239.1">
    <property type="nucleotide sequence ID" value="NZ_JAJJPB010000003.1"/>
</dbReference>
<organism evidence="3 4">
    <name type="scientific">Clostridium aromativorans</name>
    <dbReference type="NCBI Taxonomy" id="2836848"/>
    <lineage>
        <taxon>Bacteria</taxon>
        <taxon>Bacillati</taxon>
        <taxon>Bacillota</taxon>
        <taxon>Clostridia</taxon>
        <taxon>Eubacteriales</taxon>
        <taxon>Clostridiaceae</taxon>
        <taxon>Clostridium</taxon>
    </lineage>
</organism>
<feature type="coiled-coil region" evidence="1">
    <location>
        <begin position="45"/>
        <end position="139"/>
    </location>
</feature>
<reference evidence="3" key="1">
    <citation type="submission" date="2021-11" db="EMBL/GenBank/DDBJ databases">
        <authorList>
            <person name="Qingchun L."/>
            <person name="Dong Z."/>
            <person name="Zongwei Q."/>
            <person name="Jia Z."/>
            <person name="Duotao L."/>
        </authorList>
    </citation>
    <scope>NUCLEOTIDE SEQUENCE</scope>
    <source>
        <strain evidence="3">WLY-B-L2</strain>
    </source>
</reference>
<dbReference type="Pfam" id="PF02591">
    <property type="entry name" value="Zn_ribbon_9"/>
    <property type="match status" value="1"/>
</dbReference>
<evidence type="ECO:0000256" key="1">
    <source>
        <dbReference type="SAM" id="Coils"/>
    </source>
</evidence>
<keyword evidence="1" id="KW-0175">Coiled coil</keyword>
<dbReference type="Gene3D" id="1.10.287.1490">
    <property type="match status" value="1"/>
</dbReference>
<evidence type="ECO:0000313" key="4">
    <source>
        <dbReference type="Proteomes" id="UP001165422"/>
    </source>
</evidence>
<proteinExistence type="predicted"/>
<keyword evidence="4" id="KW-1185">Reference proteome</keyword>
<accession>A0ABS8N3C0</accession>
<evidence type="ECO:0000259" key="2">
    <source>
        <dbReference type="Pfam" id="PF02591"/>
    </source>
</evidence>
<gene>
    <name evidence="3" type="ORF">LN736_05060</name>
</gene>
<name>A0ABS8N3C0_9CLOT</name>